<evidence type="ECO:0000256" key="5">
    <source>
        <dbReference type="PROSITE-ProRule" id="PRU01161"/>
    </source>
</evidence>
<dbReference type="CDD" id="cd07232">
    <property type="entry name" value="Pat_PLPL"/>
    <property type="match status" value="1"/>
</dbReference>
<feature type="region of interest" description="Disordered" evidence="7">
    <location>
        <begin position="679"/>
        <end position="711"/>
    </location>
</feature>
<dbReference type="GO" id="GO:0016020">
    <property type="term" value="C:membrane"/>
    <property type="evidence" value="ECO:0007669"/>
    <property type="project" value="UniProtKB-SubCell"/>
</dbReference>
<feature type="compositionally biased region" description="Polar residues" evidence="7">
    <location>
        <begin position="680"/>
        <end position="689"/>
    </location>
</feature>
<dbReference type="STRING" id="559304.G8YV93"/>
<evidence type="ECO:0000256" key="2">
    <source>
        <dbReference type="ARBA" id="ARBA00022801"/>
    </source>
</evidence>
<keyword evidence="6" id="KW-0472">Membrane</keyword>
<evidence type="ECO:0000313" key="9">
    <source>
        <dbReference type="EMBL" id="CCE72776.1"/>
    </source>
</evidence>
<keyword evidence="6" id="KW-1133">Transmembrane helix</keyword>
<dbReference type="PANTHER" id="PTHR14226">
    <property type="entry name" value="NEUROPATHY TARGET ESTERASE/SWISS CHEESE D.MELANOGASTER"/>
    <property type="match status" value="1"/>
</dbReference>
<feature type="short sequence motif" description="GXSXG" evidence="5">
    <location>
        <begin position="316"/>
        <end position="320"/>
    </location>
</feature>
<dbReference type="Proteomes" id="UP000005222">
    <property type="component" value="Chromosome A"/>
</dbReference>
<dbReference type="Pfam" id="PF01734">
    <property type="entry name" value="Patatin"/>
    <property type="match status" value="1"/>
</dbReference>
<dbReference type="InterPro" id="IPR021771">
    <property type="entry name" value="Triacylglycerol_lipase_N"/>
</dbReference>
<keyword evidence="3 5" id="KW-0442">Lipid degradation</keyword>
<feature type="domain" description="PNPLA" evidence="8">
    <location>
        <begin position="285"/>
        <end position="478"/>
    </location>
</feature>
<dbReference type="OMA" id="CSWFTRG"/>
<dbReference type="InterPro" id="IPR002641">
    <property type="entry name" value="PNPLA_dom"/>
</dbReference>
<dbReference type="Gene3D" id="3.40.1090.10">
    <property type="entry name" value="Cytosolic phospholipase A2 catalytic domain"/>
    <property type="match status" value="2"/>
</dbReference>
<dbReference type="InterPro" id="IPR050301">
    <property type="entry name" value="NTE"/>
</dbReference>
<evidence type="ECO:0000313" key="10">
    <source>
        <dbReference type="EMBL" id="CCE73337.1"/>
    </source>
</evidence>
<dbReference type="InterPro" id="IPR016035">
    <property type="entry name" value="Acyl_Trfase/lysoPLipase"/>
</dbReference>
<dbReference type="HOGENOM" id="CLU_009031_2_2_1"/>
<proteinExistence type="inferred from homology"/>
<dbReference type="PANTHER" id="PTHR14226:SF66">
    <property type="entry name" value="TRIACYLGLYCEROL LIPASE PTL2"/>
    <property type="match status" value="1"/>
</dbReference>
<keyword evidence="6" id="KW-0812">Transmembrane</keyword>
<organism evidence="9 11">
    <name type="scientific">Pichia sorbitophila (strain ATCC MYA-4447 / BCRC 22081 / CBS 7064 / NBRC 10061 / NRRL Y-12695)</name>
    <name type="common">Hybrid yeast</name>
    <dbReference type="NCBI Taxonomy" id="559304"/>
    <lineage>
        <taxon>Eukaryota</taxon>
        <taxon>Fungi</taxon>
        <taxon>Dikarya</taxon>
        <taxon>Ascomycota</taxon>
        <taxon>Saccharomycotina</taxon>
        <taxon>Pichiomycetes</taxon>
        <taxon>Debaryomycetaceae</taxon>
        <taxon>Millerozyma</taxon>
    </lineage>
</organism>
<evidence type="ECO:0000256" key="1">
    <source>
        <dbReference type="ARBA" id="ARBA00006104"/>
    </source>
</evidence>
<dbReference type="Proteomes" id="UP000005222">
    <property type="component" value="Chromosome B"/>
</dbReference>
<feature type="transmembrane region" description="Helical" evidence="6">
    <location>
        <begin position="110"/>
        <end position="130"/>
    </location>
</feature>
<keyword evidence="2 5" id="KW-0378">Hydrolase</keyword>
<dbReference type="GO" id="GO:0006641">
    <property type="term" value="P:triglyceride metabolic process"/>
    <property type="evidence" value="ECO:0007669"/>
    <property type="project" value="UniProtKB-ARBA"/>
</dbReference>
<evidence type="ECO:0000256" key="7">
    <source>
        <dbReference type="SAM" id="MobiDB-lite"/>
    </source>
</evidence>
<dbReference type="OrthoDB" id="15478at2759"/>
<dbReference type="EC" id="3.1.1.-" evidence="6"/>
<comment type="function">
    <text evidence="6">Lipid hydrolase.</text>
</comment>
<feature type="region of interest" description="Disordered" evidence="7">
    <location>
        <begin position="33"/>
        <end position="55"/>
    </location>
</feature>
<sequence>MQNDERVPLFEEDETFVDEDHIAAFARALSWDESEELEADDKGADTEENNETRKKRKFSKIASKNDWFSISSGGTVKKRLKEGKKAAERTASNMLANEFRSSASYIVLRWPILFFTLLWIVFLCIMYSMVRGYVAFSEYMITWVGERKKLRDQLRNSKSYEEWVENAIKLDKFLNLEKWSENHKFSYYNYKTIQLTVSRLRKFREEKLTDELMSCLSGCLKKNFAGIENKQLYSHRYYGTKILVGEFIEEVVQSLELIIDSPEIPLKTKRKFFSIVSKNFGHTALCLSGGACFAYTHFGIIKALLDNNLLPKIISGTSGGGLVAALACTRTDEELKKLLVPQLARKITACEDPWYVWLPRWWKTGARFDSISWARKSNFFTRGSLTFSEGYKRSGRILNISTVPSDPHSPVILCNNITSPNCIIWSSILASAAVPGILNPIVLLMKDPRNDVNAIPFSLGDKWKDGSLRTDIPVEALNTYYNVNFSIVSQVNPHISLFFFAPKGTVGRPVSIPRRKTLKEKYAYLRGGFIAAALEQLLRLEITKWLKIIRSLDLLPHLMESDWSNIWLQKFSGSVTMWPRNSLKDFLFILSDPSEEQLGDMILKGERSVYPKLLFIKNRLTVERVIERGRKATRLLSKKLKSTPNDGAAPSDPKAGYMLSTVDYVDDESDSTDEEVLFEPNNNISSAGSNIDPYFSKEGSDSYMTDEEDND</sequence>
<evidence type="ECO:0000256" key="3">
    <source>
        <dbReference type="ARBA" id="ARBA00022963"/>
    </source>
</evidence>
<gene>
    <name evidence="9" type="primary">Piso0_000370</name>
    <name evidence="9" type="ORF">GNLVRS01_PISO0A07854g</name>
    <name evidence="10" type="ORF">GNLVRS01_PISO0B07921g</name>
</gene>
<keyword evidence="4 5" id="KW-0443">Lipid metabolism</keyword>
<dbReference type="PROSITE" id="PS51635">
    <property type="entry name" value="PNPLA"/>
    <property type="match status" value="1"/>
</dbReference>
<reference evidence="9" key="1">
    <citation type="submission" date="2011-10" db="EMBL/GenBank/DDBJ databases">
        <authorList>
            <person name="Genoscope - CEA"/>
        </authorList>
    </citation>
    <scope>NUCLEOTIDE SEQUENCE</scope>
    <source>
        <strain evidence="9">CBS 7064</strain>
    </source>
</reference>
<reference evidence="11" key="2">
    <citation type="journal article" date="2012" name="G3 (Bethesda)">
        <title>Pichia sorbitophila, an interspecies yeast hybrid reveals early steps of genome resolution following polyploidization.</title>
        <authorList>
            <person name="Leh Louis V."/>
            <person name="Despons L."/>
            <person name="Friedrich A."/>
            <person name="Martin T."/>
            <person name="Durrens P."/>
            <person name="Casaregola S."/>
            <person name="Neuveglise C."/>
            <person name="Fairhead C."/>
            <person name="Marck C."/>
            <person name="Cruz J.A."/>
            <person name="Straub M.L."/>
            <person name="Kugler V."/>
            <person name="Sacerdot C."/>
            <person name="Uzunov Z."/>
            <person name="Thierry A."/>
            <person name="Weiss S."/>
            <person name="Bleykasten C."/>
            <person name="De Montigny J."/>
            <person name="Jacques N."/>
            <person name="Jung P."/>
            <person name="Lemaire M."/>
            <person name="Mallet S."/>
            <person name="Morel G."/>
            <person name="Richard G.F."/>
            <person name="Sarkar A."/>
            <person name="Savel G."/>
            <person name="Schacherer J."/>
            <person name="Seret M.L."/>
            <person name="Talla E."/>
            <person name="Samson G."/>
            <person name="Jubin C."/>
            <person name="Poulain J."/>
            <person name="Vacherie B."/>
            <person name="Barbe V."/>
            <person name="Pelletier E."/>
            <person name="Sherman D.J."/>
            <person name="Westhof E."/>
            <person name="Weissenbach J."/>
            <person name="Baret P.V."/>
            <person name="Wincker P."/>
            <person name="Gaillardin C."/>
            <person name="Dujon B."/>
            <person name="Souciet J.L."/>
        </authorList>
    </citation>
    <scope>NUCLEOTIDE SEQUENCE [LARGE SCALE GENOMIC DNA]</scope>
    <source>
        <strain evidence="11">ATCC MYA-4447 / BCRC 22081 / CBS 7064 / NBRC 10061 / NRRL Y-12695</strain>
    </source>
</reference>
<keyword evidence="11" id="KW-1185">Reference proteome</keyword>
<dbReference type="Pfam" id="PF11815">
    <property type="entry name" value="DUF3336"/>
    <property type="match status" value="1"/>
</dbReference>
<evidence type="ECO:0000256" key="6">
    <source>
        <dbReference type="RuleBase" id="RU362055"/>
    </source>
</evidence>
<dbReference type="AlphaFoldDB" id="G8YV93"/>
<evidence type="ECO:0000256" key="4">
    <source>
        <dbReference type="ARBA" id="ARBA00023098"/>
    </source>
</evidence>
<dbReference type="EMBL" id="FO082058">
    <property type="protein sequence ID" value="CCE73337.1"/>
    <property type="molecule type" value="Genomic_DNA"/>
</dbReference>
<protein>
    <recommendedName>
        <fullName evidence="6">Patatin-like phospholipase domain-containing protein</fullName>
        <ecNumber evidence="6">3.1.1.-</ecNumber>
    </recommendedName>
</protein>
<name>G8YV93_PICSO</name>
<dbReference type="GO" id="GO:0004806">
    <property type="term" value="F:triacylglycerol lipase activity"/>
    <property type="evidence" value="ECO:0007669"/>
    <property type="project" value="InterPro"/>
</dbReference>
<feature type="active site" description="Nucleophile" evidence="5">
    <location>
        <position position="318"/>
    </location>
</feature>
<dbReference type="EMBL" id="FO082059">
    <property type="protein sequence ID" value="CCE72776.1"/>
    <property type="molecule type" value="Genomic_DNA"/>
</dbReference>
<evidence type="ECO:0000313" key="11">
    <source>
        <dbReference type="Proteomes" id="UP000005222"/>
    </source>
</evidence>
<accession>G8YV93</accession>
<dbReference type="eggNOG" id="KOG2214">
    <property type="taxonomic scope" value="Eukaryota"/>
</dbReference>
<dbReference type="GO" id="GO:0016042">
    <property type="term" value="P:lipid catabolic process"/>
    <property type="evidence" value="ECO:0007669"/>
    <property type="project" value="UniProtKB-UniRule"/>
</dbReference>
<comment type="caution">
    <text evidence="5">Lacks conserved residue(s) required for the propagation of feature annotation.</text>
</comment>
<comment type="subcellular location">
    <subcellularLocation>
        <location evidence="6">Membrane</location>
        <topology evidence="6">Single-pass membrane protein</topology>
    </subcellularLocation>
</comment>
<comment type="similarity">
    <text evidence="1 6">Belongs to the PLPL family.</text>
</comment>
<evidence type="ECO:0000259" key="8">
    <source>
        <dbReference type="PROSITE" id="PS51635"/>
    </source>
</evidence>
<feature type="active site" description="Proton acceptor" evidence="5">
    <location>
        <position position="465"/>
    </location>
</feature>
<dbReference type="InParanoid" id="G8YV93"/>
<dbReference type="SUPFAM" id="SSF52151">
    <property type="entry name" value="FabD/lysophospholipase-like"/>
    <property type="match status" value="1"/>
</dbReference>